<keyword evidence="2" id="KW-1185">Reference proteome</keyword>
<accession>K6ZRL6</accession>
<dbReference type="Proteomes" id="UP000006322">
    <property type="component" value="Unassembled WGS sequence"/>
</dbReference>
<sequence>MPQTRCSVNVNLCTFLTIEQIYYSIKGRRIVRILRLIASLDSNE</sequence>
<dbReference type="EMBL" id="BAER01000017">
    <property type="protein sequence ID" value="GAC31493.1"/>
    <property type="molecule type" value="Genomic_DNA"/>
</dbReference>
<proteinExistence type="predicted"/>
<evidence type="ECO:0000313" key="2">
    <source>
        <dbReference type="Proteomes" id="UP000006322"/>
    </source>
</evidence>
<protein>
    <submittedName>
        <fullName evidence="1">Uncharacterized protein</fullName>
    </submittedName>
</protein>
<organism evidence="1 2">
    <name type="scientific">Paraglaciecola polaris LMG 21857</name>
    <dbReference type="NCBI Taxonomy" id="1129793"/>
    <lineage>
        <taxon>Bacteria</taxon>
        <taxon>Pseudomonadati</taxon>
        <taxon>Pseudomonadota</taxon>
        <taxon>Gammaproteobacteria</taxon>
        <taxon>Alteromonadales</taxon>
        <taxon>Alteromonadaceae</taxon>
        <taxon>Paraglaciecola</taxon>
    </lineage>
</organism>
<name>K6ZRL6_9ALTE</name>
<evidence type="ECO:0000313" key="1">
    <source>
        <dbReference type="EMBL" id="GAC31493.1"/>
    </source>
</evidence>
<gene>
    <name evidence="1" type="ORF">GPLA_0576</name>
</gene>
<reference evidence="2" key="1">
    <citation type="journal article" date="2014" name="Environ. Microbiol.">
        <title>Comparative genomics of the marine bacterial genus Glaciecola reveals the high degree of genomic diversity and genomic characteristic for cold adaptation.</title>
        <authorList>
            <person name="Qin Q.L."/>
            <person name="Xie B.B."/>
            <person name="Yu Y."/>
            <person name="Shu Y.L."/>
            <person name="Rong J.C."/>
            <person name="Zhang Y.J."/>
            <person name="Zhao D.L."/>
            <person name="Chen X.L."/>
            <person name="Zhang X.Y."/>
            <person name="Chen B."/>
            <person name="Zhou B.C."/>
            <person name="Zhang Y.Z."/>
        </authorList>
    </citation>
    <scope>NUCLEOTIDE SEQUENCE [LARGE SCALE GENOMIC DNA]</scope>
    <source>
        <strain evidence="2">LMG 21857</strain>
    </source>
</reference>
<dbReference type="STRING" id="1129793.GPLA_0576"/>
<comment type="caution">
    <text evidence="1">The sequence shown here is derived from an EMBL/GenBank/DDBJ whole genome shotgun (WGS) entry which is preliminary data.</text>
</comment>
<dbReference type="AlphaFoldDB" id="K6ZRL6"/>